<accession>A0ABD1QFV8</accession>
<proteinExistence type="predicted"/>
<evidence type="ECO:0000313" key="3">
    <source>
        <dbReference type="EMBL" id="KAL2474473.1"/>
    </source>
</evidence>
<evidence type="ECO:0000259" key="2">
    <source>
        <dbReference type="Pfam" id="PF10551"/>
    </source>
</evidence>
<dbReference type="InterPro" id="IPR018289">
    <property type="entry name" value="MULE_transposase_dom"/>
</dbReference>
<dbReference type="AlphaFoldDB" id="A0ABD1QFV8"/>
<organism evidence="3 4">
    <name type="scientific">Abeliophyllum distichum</name>
    <dbReference type="NCBI Taxonomy" id="126358"/>
    <lineage>
        <taxon>Eukaryota</taxon>
        <taxon>Viridiplantae</taxon>
        <taxon>Streptophyta</taxon>
        <taxon>Embryophyta</taxon>
        <taxon>Tracheophyta</taxon>
        <taxon>Spermatophyta</taxon>
        <taxon>Magnoliopsida</taxon>
        <taxon>eudicotyledons</taxon>
        <taxon>Gunneridae</taxon>
        <taxon>Pentapetalae</taxon>
        <taxon>asterids</taxon>
        <taxon>lamiids</taxon>
        <taxon>Lamiales</taxon>
        <taxon>Oleaceae</taxon>
        <taxon>Forsythieae</taxon>
        <taxon>Abeliophyllum</taxon>
    </lineage>
</organism>
<reference evidence="4" key="1">
    <citation type="submission" date="2024-07" db="EMBL/GenBank/DDBJ databases">
        <title>Two chromosome-level genome assemblies of Korean endemic species Abeliophyllum distichum and Forsythia ovata (Oleaceae).</title>
        <authorList>
            <person name="Jang H."/>
        </authorList>
    </citation>
    <scope>NUCLEOTIDE SEQUENCE [LARGE SCALE GENOMIC DNA]</scope>
</reference>
<feature type="region of interest" description="Disordered" evidence="1">
    <location>
        <begin position="1"/>
        <end position="28"/>
    </location>
</feature>
<sequence length="270" mass="30788">MIINADDQNVESPAGNSKNTASSYSSGHEVVNDNQFTNEQLLSLSSPITTYVISTDEDVPDDKVFKSKKDLMGVALACNEARSWVVRRHIVLMFLNPSTVYILADVINDVRNDFGVVMSYQKAWKSRECALIDLRGSPEESYAKLASYAYNLSINNPVDLENDASWNWFFTQLKEVTSDQSDLVLKSDRGQSIINGFEDVYPNTYHGHCIYHIKGNLRLKTKKSEVLSLFKKAAEAYTVEECDKYMTQIKNIHKCSWDYLQKAKYECWAR</sequence>
<name>A0ABD1QFV8_9LAMI</name>
<evidence type="ECO:0000256" key="1">
    <source>
        <dbReference type="SAM" id="MobiDB-lite"/>
    </source>
</evidence>
<dbReference type="EMBL" id="JBFOLK010000011">
    <property type="protein sequence ID" value="KAL2474473.1"/>
    <property type="molecule type" value="Genomic_DNA"/>
</dbReference>
<evidence type="ECO:0000313" key="4">
    <source>
        <dbReference type="Proteomes" id="UP001604336"/>
    </source>
</evidence>
<gene>
    <name evidence="3" type="ORF">Adt_35209</name>
</gene>
<comment type="caution">
    <text evidence="3">The sequence shown here is derived from an EMBL/GenBank/DDBJ whole genome shotgun (WGS) entry which is preliminary data.</text>
</comment>
<dbReference type="Proteomes" id="UP001604336">
    <property type="component" value="Unassembled WGS sequence"/>
</dbReference>
<dbReference type="PANTHER" id="PTHR31973:SF187">
    <property type="entry name" value="MUTATOR TRANSPOSASE MUDRA PROTEIN"/>
    <property type="match status" value="1"/>
</dbReference>
<keyword evidence="4" id="KW-1185">Reference proteome</keyword>
<protein>
    <recommendedName>
        <fullName evidence="2">MULE transposase domain-containing protein</fullName>
    </recommendedName>
</protein>
<dbReference type="PANTHER" id="PTHR31973">
    <property type="entry name" value="POLYPROTEIN, PUTATIVE-RELATED"/>
    <property type="match status" value="1"/>
</dbReference>
<feature type="domain" description="MULE transposase" evidence="2">
    <location>
        <begin position="158"/>
        <end position="214"/>
    </location>
</feature>
<dbReference type="Pfam" id="PF10551">
    <property type="entry name" value="MULE"/>
    <property type="match status" value="1"/>
</dbReference>